<evidence type="ECO:0000256" key="8">
    <source>
        <dbReference type="ARBA" id="ARBA00049405"/>
    </source>
</evidence>
<dbReference type="SUPFAM" id="SSF81338">
    <property type="entry name" value="Aquaporin-like"/>
    <property type="match status" value="1"/>
</dbReference>
<dbReference type="Proteomes" id="UP000528690">
    <property type="component" value="Unassembled WGS sequence"/>
</dbReference>
<dbReference type="GO" id="GO:0015254">
    <property type="term" value="F:glycerol channel activity"/>
    <property type="evidence" value="ECO:0007669"/>
    <property type="project" value="TreeGrafter"/>
</dbReference>
<evidence type="ECO:0000256" key="1">
    <source>
        <dbReference type="ARBA" id="ARBA00004141"/>
    </source>
</evidence>
<protein>
    <submittedName>
        <fullName evidence="9">AQP10 protein</fullName>
    </submittedName>
</protein>
<keyword evidence="10" id="KW-1185">Reference proteome</keyword>
<dbReference type="InterPro" id="IPR000425">
    <property type="entry name" value="MIP"/>
</dbReference>
<accession>A0A7L3GLN9</accession>
<dbReference type="AlphaFoldDB" id="A0A7L3GLN9"/>
<keyword evidence="3" id="KW-0813">Transport</keyword>
<evidence type="ECO:0000256" key="4">
    <source>
        <dbReference type="ARBA" id="ARBA00022692"/>
    </source>
</evidence>
<evidence type="ECO:0000256" key="3">
    <source>
        <dbReference type="ARBA" id="ARBA00022448"/>
    </source>
</evidence>
<dbReference type="OrthoDB" id="3222at2759"/>
<keyword evidence="5" id="KW-1133">Transmembrane helix</keyword>
<evidence type="ECO:0000256" key="2">
    <source>
        <dbReference type="ARBA" id="ARBA00006175"/>
    </source>
</evidence>
<organism evidence="9 10">
    <name type="scientific">Anhinga rufa</name>
    <name type="common">African darter</name>
    <dbReference type="NCBI Taxonomy" id="317792"/>
    <lineage>
        <taxon>Eukaryota</taxon>
        <taxon>Metazoa</taxon>
        <taxon>Chordata</taxon>
        <taxon>Craniata</taxon>
        <taxon>Vertebrata</taxon>
        <taxon>Euteleostomi</taxon>
        <taxon>Archelosauria</taxon>
        <taxon>Archosauria</taxon>
        <taxon>Dinosauria</taxon>
        <taxon>Saurischia</taxon>
        <taxon>Theropoda</taxon>
        <taxon>Coelurosauria</taxon>
        <taxon>Aves</taxon>
        <taxon>Neognathae</taxon>
        <taxon>Neoaves</taxon>
        <taxon>Aequornithes</taxon>
        <taxon>Suliformes</taxon>
        <taxon>Anhingidae</taxon>
        <taxon>Anhinga</taxon>
    </lineage>
</organism>
<dbReference type="PANTHER" id="PTHR43829:SF13">
    <property type="entry name" value="AQUAPORIN-10"/>
    <property type="match status" value="1"/>
</dbReference>
<evidence type="ECO:0000313" key="9">
    <source>
        <dbReference type="EMBL" id="NXT94116.1"/>
    </source>
</evidence>
<feature type="non-terminal residue" evidence="9">
    <location>
        <position position="1"/>
    </location>
</feature>
<sequence>AGAHLNAAVSLATCPLEQFPWWKFPIFVAMQTSGAFISTGATYALCCDTIWHYSNGTLAAFGPRETASTFATYSTDYLSLSNSFLDQEGAGVMGTALLTTGILDTHNKGVPKGLEPVATALLTFSIAMAVGFNCSCPMNPTQASGPWLFTYTAGWDTEVFRWVEAKG</sequence>
<feature type="non-terminal residue" evidence="9">
    <location>
        <position position="167"/>
    </location>
</feature>
<comment type="similarity">
    <text evidence="2">Belongs to the MIP/aquaporin (TC 1.A.8) family.</text>
</comment>
<dbReference type="GO" id="GO:0015250">
    <property type="term" value="F:water channel activity"/>
    <property type="evidence" value="ECO:0007669"/>
    <property type="project" value="TreeGrafter"/>
</dbReference>
<dbReference type="InterPro" id="IPR023271">
    <property type="entry name" value="Aquaporin-like"/>
</dbReference>
<proteinExistence type="inferred from homology"/>
<keyword evidence="4" id="KW-0812">Transmembrane</keyword>
<dbReference type="GO" id="GO:0015204">
    <property type="term" value="F:urea transmembrane transporter activity"/>
    <property type="evidence" value="ECO:0007669"/>
    <property type="project" value="TreeGrafter"/>
</dbReference>
<evidence type="ECO:0000256" key="5">
    <source>
        <dbReference type="ARBA" id="ARBA00022989"/>
    </source>
</evidence>
<comment type="catalytic activity">
    <reaction evidence="8">
        <text>glycerol(in) = glycerol(out)</text>
        <dbReference type="Rhea" id="RHEA:29675"/>
        <dbReference type="ChEBI" id="CHEBI:17754"/>
    </reaction>
</comment>
<keyword evidence="6" id="KW-0472">Membrane</keyword>
<comment type="catalytic activity">
    <reaction evidence="7">
        <text>H2O(in) = H2O(out)</text>
        <dbReference type="Rhea" id="RHEA:29667"/>
        <dbReference type="ChEBI" id="CHEBI:15377"/>
    </reaction>
</comment>
<dbReference type="EMBL" id="VZTV01095232">
    <property type="protein sequence ID" value="NXT94116.1"/>
    <property type="molecule type" value="Genomic_DNA"/>
</dbReference>
<dbReference type="Gene3D" id="1.20.1080.10">
    <property type="entry name" value="Glycerol uptake facilitator protein"/>
    <property type="match status" value="1"/>
</dbReference>
<reference evidence="9 10" key="1">
    <citation type="submission" date="2019-09" db="EMBL/GenBank/DDBJ databases">
        <title>Bird 10,000 Genomes (B10K) Project - Family phase.</title>
        <authorList>
            <person name="Zhang G."/>
        </authorList>
    </citation>
    <scope>NUCLEOTIDE SEQUENCE [LARGE SCALE GENOMIC DNA]</scope>
    <source>
        <strain evidence="9">B10K-DU-029-28</strain>
    </source>
</reference>
<dbReference type="InterPro" id="IPR050363">
    <property type="entry name" value="MIP/Aquaporin"/>
</dbReference>
<gene>
    <name evidence="9" type="primary">Aqp10</name>
    <name evidence="9" type="ORF">ANHRUF_R09632</name>
</gene>
<evidence type="ECO:0000256" key="6">
    <source>
        <dbReference type="ARBA" id="ARBA00023136"/>
    </source>
</evidence>
<comment type="caution">
    <text evidence="9">The sequence shown here is derived from an EMBL/GenBank/DDBJ whole genome shotgun (WGS) entry which is preliminary data.</text>
</comment>
<comment type="subcellular location">
    <subcellularLocation>
        <location evidence="1">Membrane</location>
        <topology evidence="1">Multi-pass membrane protein</topology>
    </subcellularLocation>
</comment>
<dbReference type="Pfam" id="PF00230">
    <property type="entry name" value="MIP"/>
    <property type="match status" value="1"/>
</dbReference>
<dbReference type="PANTHER" id="PTHR43829">
    <property type="entry name" value="AQUAPORIN OR AQUAGLYCEROPORIN RELATED"/>
    <property type="match status" value="1"/>
</dbReference>
<evidence type="ECO:0000256" key="7">
    <source>
        <dbReference type="ARBA" id="ARBA00034651"/>
    </source>
</evidence>
<evidence type="ECO:0000313" key="10">
    <source>
        <dbReference type="Proteomes" id="UP000528690"/>
    </source>
</evidence>
<name>A0A7L3GLN9_9AVES</name>
<dbReference type="GO" id="GO:0016323">
    <property type="term" value="C:basolateral plasma membrane"/>
    <property type="evidence" value="ECO:0007669"/>
    <property type="project" value="TreeGrafter"/>
</dbReference>